<dbReference type="OrthoDB" id="7130006at2759"/>
<dbReference type="SUPFAM" id="SSF53474">
    <property type="entry name" value="alpha/beta-Hydrolases"/>
    <property type="match status" value="1"/>
</dbReference>
<feature type="active site" description="Proton acceptor" evidence="4">
    <location>
        <position position="368"/>
    </location>
</feature>
<dbReference type="InterPro" id="IPR016292">
    <property type="entry name" value="Epoxide_hydrolase"/>
</dbReference>
<name>A0A2G5IBI5_CERBT</name>
<dbReference type="PIRSF" id="PIRSF001112">
    <property type="entry name" value="Epoxide_hydrolase"/>
    <property type="match status" value="1"/>
</dbReference>
<gene>
    <name evidence="6" type="ORF">CB0940_00514</name>
    <name evidence="7" type="ORF">RHO25_000536</name>
</gene>
<dbReference type="PANTHER" id="PTHR21661">
    <property type="entry name" value="EPOXIDE HYDROLASE 1-RELATED"/>
    <property type="match status" value="1"/>
</dbReference>
<organism evidence="6 8">
    <name type="scientific">Cercospora beticola</name>
    <name type="common">Sugarbeet leaf spot fungus</name>
    <dbReference type="NCBI Taxonomy" id="122368"/>
    <lineage>
        <taxon>Eukaryota</taxon>
        <taxon>Fungi</taxon>
        <taxon>Dikarya</taxon>
        <taxon>Ascomycota</taxon>
        <taxon>Pezizomycotina</taxon>
        <taxon>Dothideomycetes</taxon>
        <taxon>Dothideomycetidae</taxon>
        <taxon>Mycosphaerellales</taxon>
        <taxon>Mycosphaerellaceae</taxon>
        <taxon>Cercospora</taxon>
    </lineage>
</organism>
<dbReference type="EMBL" id="LKMD01000100">
    <property type="protein sequence ID" value="PIB02131.1"/>
    <property type="molecule type" value="Genomic_DNA"/>
</dbReference>
<evidence type="ECO:0000313" key="6">
    <source>
        <dbReference type="EMBL" id="PIB02131.1"/>
    </source>
</evidence>
<evidence type="ECO:0000313" key="9">
    <source>
        <dbReference type="Proteomes" id="UP001302367"/>
    </source>
</evidence>
<protein>
    <submittedName>
        <fullName evidence="6">Putative epoxide hydrolase</fullName>
    </submittedName>
</protein>
<keyword evidence="2" id="KW-0058">Aromatic hydrocarbons catabolism</keyword>
<dbReference type="GO" id="GO:0004301">
    <property type="term" value="F:epoxide hydrolase activity"/>
    <property type="evidence" value="ECO:0007669"/>
    <property type="project" value="TreeGrafter"/>
</dbReference>
<feature type="domain" description="Epoxide hydrolase N-terminal" evidence="5">
    <location>
        <begin position="2"/>
        <end position="111"/>
    </location>
</feature>
<proteinExistence type="inferred from homology"/>
<dbReference type="AlphaFoldDB" id="A0A2G5IBI5"/>
<accession>A0A2G5IBI5</accession>
<evidence type="ECO:0000313" key="7">
    <source>
        <dbReference type="EMBL" id="WPA95932.1"/>
    </source>
</evidence>
<feature type="active site" description="Nucleophile" evidence="4">
    <location>
        <position position="175"/>
    </location>
</feature>
<dbReference type="Gene3D" id="3.40.50.1820">
    <property type="entry name" value="alpha/beta hydrolase"/>
    <property type="match status" value="1"/>
</dbReference>
<evidence type="ECO:0000256" key="3">
    <source>
        <dbReference type="ARBA" id="ARBA00022801"/>
    </source>
</evidence>
<keyword evidence="3 6" id="KW-0378">Hydrolase</keyword>
<dbReference type="PRINTS" id="PR00412">
    <property type="entry name" value="EPOXHYDRLASE"/>
</dbReference>
<feature type="active site" description="Proton donor" evidence="4">
    <location>
        <position position="308"/>
    </location>
</feature>
<evidence type="ECO:0000256" key="4">
    <source>
        <dbReference type="PIRSR" id="PIRSR001112-1"/>
    </source>
</evidence>
<dbReference type="Pfam" id="PF06441">
    <property type="entry name" value="EHN"/>
    <property type="match status" value="1"/>
</dbReference>
<evidence type="ECO:0000313" key="8">
    <source>
        <dbReference type="Proteomes" id="UP000230605"/>
    </source>
</evidence>
<evidence type="ECO:0000256" key="1">
    <source>
        <dbReference type="ARBA" id="ARBA00010088"/>
    </source>
</evidence>
<dbReference type="InterPro" id="IPR000639">
    <property type="entry name" value="Epox_hydrolase-like"/>
</dbReference>
<evidence type="ECO:0000256" key="2">
    <source>
        <dbReference type="ARBA" id="ARBA00022797"/>
    </source>
</evidence>
<keyword evidence="9" id="KW-1185">Reference proteome</keyword>
<dbReference type="PANTHER" id="PTHR21661:SF35">
    <property type="entry name" value="EPOXIDE HYDROLASE"/>
    <property type="match status" value="1"/>
</dbReference>
<reference evidence="7 9" key="2">
    <citation type="submission" date="2023-09" db="EMBL/GenBank/DDBJ databases">
        <title>Complete-Gapless Cercospora beticola genome.</title>
        <authorList>
            <person name="Wyatt N.A."/>
            <person name="Spanner R.E."/>
            <person name="Bolton M.D."/>
        </authorList>
    </citation>
    <scope>NUCLEOTIDE SEQUENCE [LARGE SCALE GENOMIC DNA]</scope>
    <source>
        <strain evidence="7">Cb09-40</strain>
    </source>
</reference>
<sequence length="402" mass="45596">MSSYRVAVPEEKLITLKIKLAQAEFPDELEGAEWDYGAPLADVKRLAKHWQKKFDWRLQEAKLNELPNYQRSVKVEGFGDIDIHYLHQPSENPNAIPLLFVHGWPGSYLEVVKMLPALRNGSNGVAFHVVAPSLPNFGWSQGISRTGFGPAQYAETCDQLMQSLGYNQYVTQGGDWGFMITRVIGLRYPQRCLASHINMIRANPPTWLKNPILTLRHNLTPYSQTTKDGFARSQWFLNEGSGYRSIQATKPQTPGYGLHDSPIALLAWIYEKLHDWTDNYPWTDDEILTWVSIYYFSTAGPAASLRIYYEATHLSGLNNVHRDRTHDWIPNVKLGLCHSPREITLVPSTWARTLGPVVYEDFKKKGGHFAAHEIPEEIVKDLIAMFGKGGPCYGIIKTKAKL</sequence>
<dbReference type="InterPro" id="IPR029058">
    <property type="entry name" value="AB_hydrolase_fold"/>
</dbReference>
<comment type="similarity">
    <text evidence="1">Belongs to the peptidase S33 family.</text>
</comment>
<reference evidence="6 8" key="1">
    <citation type="submission" date="2015-10" db="EMBL/GenBank/DDBJ databases">
        <title>The cercosporin biosynthetic gene cluster was horizontally transferred to several fungal lineages and shown to be expanded in Cercospora beticola based on microsynteny with recipient genomes.</title>
        <authorList>
            <person name="De Jonge R."/>
            <person name="Ebert M.K."/>
            <person name="Suttle J.C."/>
            <person name="Jurick Ii W.M."/>
            <person name="Secor G.A."/>
            <person name="Thomma B.P."/>
            <person name="Van De Peer Y."/>
            <person name="Bolton M.D."/>
        </authorList>
    </citation>
    <scope>NUCLEOTIDE SEQUENCE [LARGE SCALE GENOMIC DNA]</scope>
    <source>
        <strain evidence="6 8">09-40</strain>
    </source>
</reference>
<dbReference type="Proteomes" id="UP001302367">
    <property type="component" value="Chromosome 1"/>
</dbReference>
<dbReference type="GO" id="GO:0097176">
    <property type="term" value="P:epoxide metabolic process"/>
    <property type="evidence" value="ECO:0007669"/>
    <property type="project" value="TreeGrafter"/>
</dbReference>
<evidence type="ECO:0000259" key="5">
    <source>
        <dbReference type="Pfam" id="PF06441"/>
    </source>
</evidence>
<dbReference type="Proteomes" id="UP000230605">
    <property type="component" value="Chromosome 1"/>
</dbReference>
<dbReference type="InterPro" id="IPR010497">
    <property type="entry name" value="Epoxide_hydro_N"/>
</dbReference>
<dbReference type="EMBL" id="CP134184">
    <property type="protein sequence ID" value="WPA95932.1"/>
    <property type="molecule type" value="Genomic_DNA"/>
</dbReference>